<keyword evidence="3" id="KW-1185">Reference proteome</keyword>
<organism evidence="2 3">
    <name type="scientific">Bifidobacterium magnum</name>
    <dbReference type="NCBI Taxonomy" id="1692"/>
    <lineage>
        <taxon>Bacteria</taxon>
        <taxon>Bacillati</taxon>
        <taxon>Actinomycetota</taxon>
        <taxon>Actinomycetes</taxon>
        <taxon>Bifidobacteriales</taxon>
        <taxon>Bifidobacteriaceae</taxon>
        <taxon>Bifidobacterium</taxon>
    </lineage>
</organism>
<evidence type="ECO:0000259" key="1">
    <source>
        <dbReference type="SMART" id="SM00974"/>
    </source>
</evidence>
<dbReference type="EMBL" id="JGZB01000010">
    <property type="protein sequence ID" value="KFI67598.1"/>
    <property type="molecule type" value="Genomic_DNA"/>
</dbReference>
<accession>A0A087B998</accession>
<evidence type="ECO:0000313" key="2">
    <source>
        <dbReference type="EMBL" id="KFI67598.1"/>
    </source>
</evidence>
<protein>
    <recommendedName>
        <fullName evidence="1">Bacteriophage T5 Orf172 DNA-binding domain-containing protein</fullName>
    </recommendedName>
</protein>
<dbReference type="InterPro" id="IPR018306">
    <property type="entry name" value="Phage_T5_Orf172_DNA-bd"/>
</dbReference>
<gene>
    <name evidence="2" type="ORF">BMAGN_0799</name>
</gene>
<reference evidence="2 3" key="1">
    <citation type="submission" date="2014-03" db="EMBL/GenBank/DDBJ databases">
        <title>Genomics of Bifidobacteria.</title>
        <authorList>
            <person name="Ventura M."/>
            <person name="Milani C."/>
            <person name="Lugli G.A."/>
        </authorList>
    </citation>
    <scope>NUCLEOTIDE SEQUENCE [LARGE SCALE GENOMIC DNA]</scope>
    <source>
        <strain evidence="2 3">LMG 11591</strain>
    </source>
</reference>
<comment type="caution">
    <text evidence="2">The sequence shown here is derived from an EMBL/GenBank/DDBJ whole genome shotgun (WGS) entry which is preliminary data.</text>
</comment>
<feature type="domain" description="Bacteriophage T5 Orf172 DNA-binding" evidence="1">
    <location>
        <begin position="11"/>
        <end position="92"/>
    </location>
</feature>
<dbReference type="AlphaFoldDB" id="A0A087B998"/>
<dbReference type="Pfam" id="PF10544">
    <property type="entry name" value="T5orf172"/>
    <property type="match status" value="1"/>
</dbReference>
<dbReference type="eggNOG" id="ENOG502ZCJJ">
    <property type="taxonomic scope" value="Bacteria"/>
</dbReference>
<dbReference type="InterPro" id="IPR025579">
    <property type="entry name" value="DUF4357"/>
</dbReference>
<dbReference type="Pfam" id="PF14267">
    <property type="entry name" value="DUF4357"/>
    <property type="match status" value="1"/>
</dbReference>
<name>A0A087B998_9BIFI</name>
<evidence type="ECO:0000313" key="3">
    <source>
        <dbReference type="Proteomes" id="UP000029052"/>
    </source>
</evidence>
<proteinExistence type="predicted"/>
<dbReference type="SMART" id="SM00974">
    <property type="entry name" value="T5orf172"/>
    <property type="match status" value="1"/>
</dbReference>
<dbReference type="Proteomes" id="UP000029052">
    <property type="component" value="Unassembled WGS sequence"/>
</dbReference>
<dbReference type="RefSeq" id="WP_022859384.1">
    <property type="nucleotide sequence ID" value="NZ_JGZB01000010.1"/>
</dbReference>
<sequence>MGAGIIYVMSTAVDGLIKIGKTETGNYRERMRFLESNGYRNVAGLHREFAIKVEDYDEKERLLHEIFAKSRVGGSELFALDVDLAKQLLSAFEGSQVYPEPSRESKEEVFIRAAAEHRNRMDVLRIPDGTYHLDYQARGADQPPHVEMRVDNGTLTIPAGQMVSVAETPDLSEKLRELRAHHLDDDGRLIDDVCFDSPSAAARFARGCSSNGWTIWKTQGGETINIFRIS</sequence>